<dbReference type="OrthoDB" id="8549922at2"/>
<dbReference type="SUPFAM" id="SSF53756">
    <property type="entry name" value="UDP-Glycosyltransferase/glycogen phosphorylase"/>
    <property type="match status" value="1"/>
</dbReference>
<comment type="caution">
    <text evidence="1">The sequence shown here is derived from an EMBL/GenBank/DDBJ whole genome shotgun (WGS) entry which is preliminary data.</text>
</comment>
<dbReference type="RefSeq" id="WP_133694176.1">
    <property type="nucleotide sequence ID" value="NZ_SOBR01000001.1"/>
</dbReference>
<organism evidence="1 2">
    <name type="scientific">Chromohalobacter marismortui</name>
    <dbReference type="NCBI Taxonomy" id="42055"/>
    <lineage>
        <taxon>Bacteria</taxon>
        <taxon>Pseudomonadati</taxon>
        <taxon>Pseudomonadota</taxon>
        <taxon>Gammaproteobacteria</taxon>
        <taxon>Oceanospirillales</taxon>
        <taxon>Halomonadaceae</taxon>
        <taxon>Chromohalobacter</taxon>
    </lineage>
</organism>
<reference evidence="1 2" key="1">
    <citation type="submission" date="2019-03" db="EMBL/GenBank/DDBJ databases">
        <title>Genomic Encyclopedia of Type Strains, Phase IV (KMG-IV): sequencing the most valuable type-strain genomes for metagenomic binning, comparative biology and taxonomic classification.</title>
        <authorList>
            <person name="Goeker M."/>
        </authorList>
    </citation>
    <scope>NUCLEOTIDE SEQUENCE [LARGE SCALE GENOMIC DNA]</scope>
    <source>
        <strain evidence="1 2">DSM 6770</strain>
    </source>
</reference>
<dbReference type="PANTHER" id="PTHR21015:SF22">
    <property type="entry name" value="GLYCOSYLTRANSFERASE"/>
    <property type="match status" value="1"/>
</dbReference>
<evidence type="ECO:0000313" key="1">
    <source>
        <dbReference type="EMBL" id="TDU25146.1"/>
    </source>
</evidence>
<keyword evidence="1" id="KW-0808">Transferase</keyword>
<sequence length="380" mass="42200">MVSSILKNLWIRTPSFRGAFFKPKKKTYLFLPINGAGLGHLTRSLAVAHRLRVEQPDCEIVFLTTSIGVALVHKEGFQCHHIPPSKLLDADAITWNKLFYRSLVNVLSIHRPQCLVFDGTTPYLGLRKVMNIYPKLKCVWIKRGLYKESVNQDRIKTFFLEFSMVISPGELAKEADARVDEVAGNKIFSVHDVNPISLLDSGDLLDRDLARDVLRIPKGKLCAYVQLGAGNINGIDDVQQKIIDDLRAKDILVVLGRSPIALNTKPDLRADSVIVDYPNSKYFRAFDFAVLAGGYNSVCEAVTLGLPALFIPNAETGADDQLKRVRQALDFGPYEVMVEYSQDVLDLAVNRLLENGCQHRDFTITNGAVAAASLIAQCSV</sequence>
<dbReference type="PANTHER" id="PTHR21015">
    <property type="entry name" value="UDP-N-ACETYLGLUCOSAMINE--N-ACETYLMURAMYL-(PENTAPEPTIDE) PYROPHOSPHORYL-UNDECAPRENOL N-ACETYLGLUCOSAMINE TRANSFERASE 1"/>
    <property type="match status" value="1"/>
</dbReference>
<protein>
    <submittedName>
        <fullName evidence="1">Putative glycosyltransferase</fullName>
    </submittedName>
</protein>
<dbReference type="Proteomes" id="UP000295380">
    <property type="component" value="Unassembled WGS sequence"/>
</dbReference>
<evidence type="ECO:0000313" key="2">
    <source>
        <dbReference type="Proteomes" id="UP000295380"/>
    </source>
</evidence>
<proteinExistence type="predicted"/>
<dbReference type="GO" id="GO:0016757">
    <property type="term" value="F:glycosyltransferase activity"/>
    <property type="evidence" value="ECO:0007669"/>
    <property type="project" value="TreeGrafter"/>
</dbReference>
<dbReference type="EMBL" id="SOBR01000001">
    <property type="protein sequence ID" value="TDU25146.1"/>
    <property type="molecule type" value="Genomic_DNA"/>
</dbReference>
<dbReference type="AlphaFoldDB" id="A0A4V3F4G1"/>
<gene>
    <name evidence="1" type="ORF">C8E00_101538</name>
</gene>
<dbReference type="Gene3D" id="3.40.50.2000">
    <property type="entry name" value="Glycogen Phosphorylase B"/>
    <property type="match status" value="1"/>
</dbReference>
<keyword evidence="2" id="KW-1185">Reference proteome</keyword>
<accession>A0A4V3F4G1</accession>
<name>A0A4V3F4G1_9GAMM</name>